<dbReference type="InParanoid" id="E9HNN1"/>
<gene>
    <name evidence="6" type="ORF">DAPPUDRAFT_116130</name>
</gene>
<comment type="subcellular location">
    <subcellularLocation>
        <location evidence="1">Nucleus</location>
    </subcellularLocation>
</comment>
<dbReference type="EMBL" id="GL732697">
    <property type="protein sequence ID" value="EFX66633.1"/>
    <property type="molecule type" value="Genomic_DNA"/>
</dbReference>
<dbReference type="InterPro" id="IPR012337">
    <property type="entry name" value="RNaseH-like_sf"/>
</dbReference>
<sequence length="219" mass="24846">MPNLLKPPPEFIPQHFKSKPSFLKKNCLENSVFGHHHDKSNAMKNKIMSTYLERYADVIACLNEKGNSKVSSTTDLWTSGNNFAMIAVTGFREIPGQHSGVNIVASFYGVLTEYQIADKIRNLSKACQSYPQRLAQFKEGLQAANVAFETFGDPFEIKSHAVAEKKQVQENTQSSRSLLIDLLRDVPTRWNATYYMNERSLSIRKGVEEVTARNRDLRD</sequence>
<keyword evidence="7" id="KW-1185">Reference proteome</keyword>
<dbReference type="AlphaFoldDB" id="E9HNN1"/>
<organism evidence="6 7">
    <name type="scientific">Daphnia pulex</name>
    <name type="common">Water flea</name>
    <dbReference type="NCBI Taxonomy" id="6669"/>
    <lineage>
        <taxon>Eukaryota</taxon>
        <taxon>Metazoa</taxon>
        <taxon>Ecdysozoa</taxon>
        <taxon>Arthropoda</taxon>
        <taxon>Crustacea</taxon>
        <taxon>Branchiopoda</taxon>
        <taxon>Diplostraca</taxon>
        <taxon>Cladocera</taxon>
        <taxon>Anomopoda</taxon>
        <taxon>Daphniidae</taxon>
        <taxon>Daphnia</taxon>
    </lineage>
</organism>
<dbReference type="OrthoDB" id="6358396at2759"/>
<dbReference type="HOGENOM" id="CLU_1262678_0_0_1"/>
<dbReference type="GO" id="GO:0008270">
    <property type="term" value="F:zinc ion binding"/>
    <property type="evidence" value="ECO:0007669"/>
    <property type="project" value="UniProtKB-KW"/>
</dbReference>
<proteinExistence type="predicted"/>
<dbReference type="GO" id="GO:0005634">
    <property type="term" value="C:nucleus"/>
    <property type="evidence" value="ECO:0007669"/>
    <property type="project" value="UniProtKB-SubCell"/>
</dbReference>
<evidence type="ECO:0000256" key="5">
    <source>
        <dbReference type="ARBA" id="ARBA00023242"/>
    </source>
</evidence>
<protein>
    <submittedName>
        <fullName evidence="6">Uncharacterized protein</fullName>
    </submittedName>
</protein>
<keyword evidence="3" id="KW-0863">Zinc-finger</keyword>
<dbReference type="PANTHER" id="PTHR46481">
    <property type="entry name" value="ZINC FINGER BED DOMAIN-CONTAINING PROTEIN 4"/>
    <property type="match status" value="1"/>
</dbReference>
<reference evidence="6 7" key="1">
    <citation type="journal article" date="2011" name="Science">
        <title>The ecoresponsive genome of Daphnia pulex.</title>
        <authorList>
            <person name="Colbourne J.K."/>
            <person name="Pfrender M.E."/>
            <person name="Gilbert D."/>
            <person name="Thomas W.K."/>
            <person name="Tucker A."/>
            <person name="Oakley T.H."/>
            <person name="Tokishita S."/>
            <person name="Aerts A."/>
            <person name="Arnold G.J."/>
            <person name="Basu M.K."/>
            <person name="Bauer D.J."/>
            <person name="Caceres C.E."/>
            <person name="Carmel L."/>
            <person name="Casola C."/>
            <person name="Choi J.H."/>
            <person name="Detter J.C."/>
            <person name="Dong Q."/>
            <person name="Dusheyko S."/>
            <person name="Eads B.D."/>
            <person name="Frohlich T."/>
            <person name="Geiler-Samerotte K.A."/>
            <person name="Gerlach D."/>
            <person name="Hatcher P."/>
            <person name="Jogdeo S."/>
            <person name="Krijgsveld J."/>
            <person name="Kriventseva E.V."/>
            <person name="Kultz D."/>
            <person name="Laforsch C."/>
            <person name="Lindquist E."/>
            <person name="Lopez J."/>
            <person name="Manak J.R."/>
            <person name="Muller J."/>
            <person name="Pangilinan J."/>
            <person name="Patwardhan R.P."/>
            <person name="Pitluck S."/>
            <person name="Pritham E.J."/>
            <person name="Rechtsteiner A."/>
            <person name="Rho M."/>
            <person name="Rogozin I.B."/>
            <person name="Sakarya O."/>
            <person name="Salamov A."/>
            <person name="Schaack S."/>
            <person name="Shapiro H."/>
            <person name="Shiga Y."/>
            <person name="Skalitzky C."/>
            <person name="Smith Z."/>
            <person name="Souvorov A."/>
            <person name="Sung W."/>
            <person name="Tang Z."/>
            <person name="Tsuchiya D."/>
            <person name="Tu H."/>
            <person name="Vos H."/>
            <person name="Wang M."/>
            <person name="Wolf Y.I."/>
            <person name="Yamagata H."/>
            <person name="Yamada T."/>
            <person name="Ye Y."/>
            <person name="Shaw J.R."/>
            <person name="Andrews J."/>
            <person name="Crease T.J."/>
            <person name="Tang H."/>
            <person name="Lucas S.M."/>
            <person name="Robertson H.M."/>
            <person name="Bork P."/>
            <person name="Koonin E.V."/>
            <person name="Zdobnov E.M."/>
            <person name="Grigoriev I.V."/>
            <person name="Lynch M."/>
            <person name="Boore J.L."/>
        </authorList>
    </citation>
    <scope>NUCLEOTIDE SEQUENCE [LARGE SCALE GENOMIC DNA]</scope>
</reference>
<evidence type="ECO:0000256" key="3">
    <source>
        <dbReference type="ARBA" id="ARBA00022771"/>
    </source>
</evidence>
<keyword evidence="2" id="KW-0479">Metal-binding</keyword>
<keyword evidence="4" id="KW-0862">Zinc</keyword>
<evidence type="ECO:0000313" key="6">
    <source>
        <dbReference type="EMBL" id="EFX66633.1"/>
    </source>
</evidence>
<name>E9HNN1_DAPPU</name>
<keyword evidence="5" id="KW-0539">Nucleus</keyword>
<dbReference type="PANTHER" id="PTHR46481:SF10">
    <property type="entry name" value="ZINC FINGER BED DOMAIN-CONTAINING PROTEIN 39"/>
    <property type="match status" value="1"/>
</dbReference>
<evidence type="ECO:0000313" key="7">
    <source>
        <dbReference type="Proteomes" id="UP000000305"/>
    </source>
</evidence>
<dbReference type="KEGG" id="dpx:DAPPUDRAFT_116130"/>
<dbReference type="SUPFAM" id="SSF53098">
    <property type="entry name" value="Ribonuclease H-like"/>
    <property type="match status" value="1"/>
</dbReference>
<evidence type="ECO:0000256" key="2">
    <source>
        <dbReference type="ARBA" id="ARBA00022723"/>
    </source>
</evidence>
<dbReference type="Proteomes" id="UP000000305">
    <property type="component" value="Unassembled WGS sequence"/>
</dbReference>
<evidence type="ECO:0000256" key="4">
    <source>
        <dbReference type="ARBA" id="ARBA00022833"/>
    </source>
</evidence>
<evidence type="ECO:0000256" key="1">
    <source>
        <dbReference type="ARBA" id="ARBA00004123"/>
    </source>
</evidence>
<dbReference type="InterPro" id="IPR052035">
    <property type="entry name" value="ZnF_BED_domain_contain"/>
</dbReference>
<accession>E9HNN1</accession>